<dbReference type="OrthoDB" id="39947at2759"/>
<dbReference type="InParanoid" id="B7FUE9"/>
<dbReference type="HOGENOM" id="CLU_525305_0_0_1"/>
<dbReference type="RefSeq" id="XP_002178310.1">
    <property type="nucleotide sequence ID" value="XM_002178274.1"/>
</dbReference>
<evidence type="ECO:0000313" key="9">
    <source>
        <dbReference type="EMBL" id="EEC49975.1"/>
    </source>
</evidence>
<evidence type="ECO:0000256" key="2">
    <source>
        <dbReference type="ARBA" id="ARBA00012925"/>
    </source>
</evidence>
<dbReference type="PROSITE" id="PS51144">
    <property type="entry name" value="ALPHA_CA_2"/>
    <property type="match status" value="1"/>
</dbReference>
<dbReference type="InterPro" id="IPR036398">
    <property type="entry name" value="CA_dom_sf"/>
</dbReference>
<feature type="domain" description="Alpha-carbonic anhydrase" evidence="8">
    <location>
        <begin position="62"/>
        <end position="461"/>
    </location>
</feature>
<dbReference type="EC" id="4.2.1.1" evidence="2"/>
<comment type="catalytic activity">
    <reaction evidence="6">
        <text>hydrogencarbonate + H(+) = CO2 + H2O</text>
        <dbReference type="Rhea" id="RHEA:10748"/>
        <dbReference type="ChEBI" id="CHEBI:15377"/>
        <dbReference type="ChEBI" id="CHEBI:15378"/>
        <dbReference type="ChEBI" id="CHEBI:16526"/>
        <dbReference type="ChEBI" id="CHEBI:17544"/>
        <dbReference type="EC" id="4.2.1.1"/>
    </reaction>
</comment>
<gene>
    <name evidence="9" type="ORF">PHATRDRAFT_54251</name>
</gene>
<protein>
    <recommendedName>
        <fullName evidence="2">carbonic anhydrase</fullName>
        <ecNumber evidence="2">4.2.1.1</ecNumber>
    </recommendedName>
</protein>
<evidence type="ECO:0000256" key="4">
    <source>
        <dbReference type="ARBA" id="ARBA00022833"/>
    </source>
</evidence>
<keyword evidence="4" id="KW-0862">Zinc</keyword>
<evidence type="ECO:0000256" key="3">
    <source>
        <dbReference type="ARBA" id="ARBA00022723"/>
    </source>
</evidence>
<reference evidence="9 10" key="1">
    <citation type="journal article" date="2008" name="Nature">
        <title>The Phaeodactylum genome reveals the evolutionary history of diatom genomes.</title>
        <authorList>
            <person name="Bowler C."/>
            <person name="Allen A.E."/>
            <person name="Badger J.H."/>
            <person name="Grimwood J."/>
            <person name="Jabbari K."/>
            <person name="Kuo A."/>
            <person name="Maheswari U."/>
            <person name="Martens C."/>
            <person name="Maumus F."/>
            <person name="Otillar R.P."/>
            <person name="Rayko E."/>
            <person name="Salamov A."/>
            <person name="Vandepoele K."/>
            <person name="Beszteri B."/>
            <person name="Gruber A."/>
            <person name="Heijde M."/>
            <person name="Katinka M."/>
            <person name="Mock T."/>
            <person name="Valentin K."/>
            <person name="Verret F."/>
            <person name="Berges J.A."/>
            <person name="Brownlee C."/>
            <person name="Cadoret J.P."/>
            <person name="Chiovitti A."/>
            <person name="Choi C.J."/>
            <person name="Coesel S."/>
            <person name="De Martino A."/>
            <person name="Detter J.C."/>
            <person name="Durkin C."/>
            <person name="Falciatore A."/>
            <person name="Fournet J."/>
            <person name="Haruta M."/>
            <person name="Huysman M.J."/>
            <person name="Jenkins B.D."/>
            <person name="Jiroutova K."/>
            <person name="Jorgensen R.E."/>
            <person name="Joubert Y."/>
            <person name="Kaplan A."/>
            <person name="Kroger N."/>
            <person name="Kroth P.G."/>
            <person name="La Roche J."/>
            <person name="Lindquist E."/>
            <person name="Lommer M."/>
            <person name="Martin-Jezequel V."/>
            <person name="Lopez P.J."/>
            <person name="Lucas S."/>
            <person name="Mangogna M."/>
            <person name="McGinnis K."/>
            <person name="Medlin L.K."/>
            <person name="Montsant A."/>
            <person name="Oudot-Le Secq M.P."/>
            <person name="Napoli C."/>
            <person name="Obornik M."/>
            <person name="Parker M.S."/>
            <person name="Petit J.L."/>
            <person name="Porcel B.M."/>
            <person name="Poulsen N."/>
            <person name="Robison M."/>
            <person name="Rychlewski L."/>
            <person name="Rynearson T.A."/>
            <person name="Schmutz J."/>
            <person name="Shapiro H."/>
            <person name="Siaut M."/>
            <person name="Stanley M."/>
            <person name="Sussman M.R."/>
            <person name="Taylor A.R."/>
            <person name="Vardi A."/>
            <person name="von Dassow P."/>
            <person name="Vyverman W."/>
            <person name="Willis A."/>
            <person name="Wyrwicz L.S."/>
            <person name="Rokhsar D.S."/>
            <person name="Weissenbach J."/>
            <person name="Armbrust E.V."/>
            <person name="Green B.R."/>
            <person name="Van de Peer Y."/>
            <person name="Grigoriev I.V."/>
        </authorList>
    </citation>
    <scope>NUCLEOTIDE SEQUENCE [LARGE SCALE GENOMIC DNA]</scope>
    <source>
        <strain evidence="9 10">CCAP 1055/1</strain>
    </source>
</reference>
<sequence>MRSFLLWSLVASFATAQEGSNLDRFNYRGTEGTDYGPEDWDQVSCSDTENCLGWPDAFEASRGWSLKDNFCRWCPAGSSSCGTHHQSPIDLQRNRAVPGDPDENECIDVHWMAYYDSTCTWDTLKELNAFSVERHALKVVQPITETTSGEWEIACRDDSGKRFGRIDFSKGFSQWWFLSHMDFHVPSEHTQEGKRYDGELHMYHFYSVTGAEAGIDNEMASVAFFLEAYDDIPDYPMLNRLICQWREAEEKTREECGLPSILTEYPGCFFYNRGHTDSAVTTQSISNGQRKLRTTSRNLRPKVKSVHDIILQNHEQMQSNATFKPHKLILSEDDHAEADPDFDWGAFVAEQVAKSTSSQEHRELMNYDHVGPWFNYFPLVDVRTEYYYRYSGSQTVPPCYGRHIGGSRKQTNHWRFMKDPLRVTQRQIDEMHRLLKERIAPLDDPLASCQPDTAAKVNEDDPTKISVARPLMETRDTHYKVFCECIDWPSKWPEDRAWCEQGFMDRLYTHPYNFQTDGF</sequence>
<comment type="similarity">
    <text evidence="1">Belongs to the alpha-carbonic anhydrase family.</text>
</comment>
<dbReference type="PaxDb" id="2850-Phatr54251"/>
<reference evidence="10" key="2">
    <citation type="submission" date="2008-08" db="EMBL/GenBank/DDBJ databases">
        <authorList>
            <consortium name="Diatom Consortium"/>
            <person name="Grigoriev I."/>
            <person name="Grimwood J."/>
            <person name="Kuo A."/>
            <person name="Otillar R.P."/>
            <person name="Salamov A."/>
            <person name="Detter J.C."/>
            <person name="Lindquist E."/>
            <person name="Shapiro H."/>
            <person name="Lucas S."/>
            <person name="Glavina del Rio T."/>
            <person name="Pitluck S."/>
            <person name="Rokhsar D."/>
            <person name="Bowler C."/>
        </authorList>
    </citation>
    <scope>GENOME REANNOTATION</scope>
    <source>
        <strain evidence="10">CCAP 1055/1</strain>
    </source>
</reference>
<dbReference type="SUPFAM" id="SSF51069">
    <property type="entry name" value="Carbonic anhydrase"/>
    <property type="match status" value="1"/>
</dbReference>
<name>B7FUE9_PHATC</name>
<dbReference type="PANTHER" id="PTHR18952">
    <property type="entry name" value="CARBONIC ANHYDRASE"/>
    <property type="match status" value="1"/>
</dbReference>
<proteinExistence type="inferred from homology"/>
<dbReference type="AlphaFoldDB" id="B7FUE9"/>
<accession>B7FUE9</accession>
<organism evidence="9 10">
    <name type="scientific">Phaeodactylum tricornutum (strain CCAP 1055/1)</name>
    <dbReference type="NCBI Taxonomy" id="556484"/>
    <lineage>
        <taxon>Eukaryota</taxon>
        <taxon>Sar</taxon>
        <taxon>Stramenopiles</taxon>
        <taxon>Ochrophyta</taxon>
        <taxon>Bacillariophyta</taxon>
        <taxon>Bacillariophyceae</taxon>
        <taxon>Bacillariophycidae</taxon>
        <taxon>Naviculales</taxon>
        <taxon>Phaeodactylaceae</taxon>
        <taxon>Phaeodactylum</taxon>
    </lineage>
</organism>
<dbReference type="InterPro" id="IPR001148">
    <property type="entry name" value="CA_dom"/>
</dbReference>
<dbReference type="KEGG" id="pti:PHATRDRAFT_54251"/>
<evidence type="ECO:0000256" key="7">
    <source>
        <dbReference type="SAM" id="SignalP"/>
    </source>
</evidence>
<dbReference type="InterPro" id="IPR023561">
    <property type="entry name" value="Carbonic_anhydrase_a-class"/>
</dbReference>
<evidence type="ECO:0000256" key="5">
    <source>
        <dbReference type="ARBA" id="ARBA00023239"/>
    </source>
</evidence>
<dbReference type="GO" id="GO:0008270">
    <property type="term" value="F:zinc ion binding"/>
    <property type="evidence" value="ECO:0007669"/>
    <property type="project" value="InterPro"/>
</dbReference>
<keyword evidence="10" id="KW-1185">Reference proteome</keyword>
<evidence type="ECO:0000256" key="1">
    <source>
        <dbReference type="ARBA" id="ARBA00010718"/>
    </source>
</evidence>
<feature type="signal peptide" evidence="7">
    <location>
        <begin position="1"/>
        <end position="16"/>
    </location>
</feature>
<dbReference type="EMBL" id="CM000607">
    <property type="protein sequence ID" value="EEC49975.1"/>
    <property type="molecule type" value="Genomic_DNA"/>
</dbReference>
<keyword evidence="3" id="KW-0479">Metal-binding</keyword>
<dbReference type="Gene3D" id="3.10.200.10">
    <property type="entry name" value="Alpha carbonic anhydrase"/>
    <property type="match status" value="2"/>
</dbReference>
<keyword evidence="5" id="KW-0456">Lyase</keyword>
<dbReference type="GO" id="GO:0004089">
    <property type="term" value="F:carbonate dehydratase activity"/>
    <property type="evidence" value="ECO:0007669"/>
    <property type="project" value="UniProtKB-EC"/>
</dbReference>
<keyword evidence="7" id="KW-0732">Signal</keyword>
<evidence type="ECO:0000256" key="6">
    <source>
        <dbReference type="ARBA" id="ARBA00048348"/>
    </source>
</evidence>
<dbReference type="PANTHER" id="PTHR18952:SF265">
    <property type="entry name" value="CARBONIC ANHYDRASE"/>
    <property type="match status" value="1"/>
</dbReference>
<dbReference type="GeneID" id="7198064"/>
<evidence type="ECO:0000259" key="8">
    <source>
        <dbReference type="PROSITE" id="PS51144"/>
    </source>
</evidence>
<feature type="chain" id="PRO_5002855019" description="carbonic anhydrase" evidence="7">
    <location>
        <begin position="17"/>
        <end position="519"/>
    </location>
</feature>
<dbReference type="Proteomes" id="UP000000759">
    <property type="component" value="Chromosome 4"/>
</dbReference>
<dbReference type="Pfam" id="PF00194">
    <property type="entry name" value="Carb_anhydrase"/>
    <property type="match status" value="1"/>
</dbReference>
<evidence type="ECO:0000313" key="10">
    <source>
        <dbReference type="Proteomes" id="UP000000759"/>
    </source>
</evidence>